<dbReference type="Gene3D" id="1.10.10.10">
    <property type="entry name" value="Winged helix-like DNA-binding domain superfamily/Winged helix DNA-binding domain"/>
    <property type="match status" value="1"/>
</dbReference>
<dbReference type="EMBL" id="BMOO01000014">
    <property type="protein sequence ID" value="GGM77004.1"/>
    <property type="molecule type" value="Genomic_DNA"/>
</dbReference>
<dbReference type="Proteomes" id="UP000614609">
    <property type="component" value="Unassembled WGS sequence"/>
</dbReference>
<dbReference type="EMBL" id="JAGGKO010000007">
    <property type="protein sequence ID" value="MBP1955863.1"/>
    <property type="molecule type" value="Genomic_DNA"/>
</dbReference>
<dbReference type="InterPro" id="IPR055766">
    <property type="entry name" value="DUF7342"/>
</dbReference>
<gene>
    <name evidence="1" type="ORF">GCM10009017_28440</name>
    <name evidence="2" type="ORF">J2752_002794</name>
</gene>
<name>A0A830G5P5_9EURY</name>
<dbReference type="CDD" id="cd00090">
    <property type="entry name" value="HTH_ARSR"/>
    <property type="match status" value="1"/>
</dbReference>
<reference evidence="1" key="2">
    <citation type="submission" date="2020-09" db="EMBL/GenBank/DDBJ databases">
        <authorList>
            <person name="Sun Q."/>
            <person name="Ohkuma M."/>
        </authorList>
    </citation>
    <scope>NUCLEOTIDE SEQUENCE</scope>
    <source>
        <strain evidence="1">JCM 16108</strain>
    </source>
</reference>
<dbReference type="InterPro" id="IPR011991">
    <property type="entry name" value="ArsR-like_HTH"/>
</dbReference>
<evidence type="ECO:0000313" key="3">
    <source>
        <dbReference type="Proteomes" id="UP000614609"/>
    </source>
</evidence>
<dbReference type="InterPro" id="IPR036390">
    <property type="entry name" value="WH_DNA-bd_sf"/>
</dbReference>
<reference evidence="2" key="3">
    <citation type="submission" date="2021-03" db="EMBL/GenBank/DDBJ databases">
        <title>Genomic Encyclopedia of Type Strains, Phase IV (KMG-IV): sequencing the most valuable type-strain genomes for metagenomic binning, comparative biology and taxonomic classification.</title>
        <authorList>
            <person name="Goeker M."/>
        </authorList>
    </citation>
    <scope>NUCLEOTIDE SEQUENCE</scope>
    <source>
        <strain evidence="2">DSM 22443</strain>
    </source>
</reference>
<organism evidence="1 3">
    <name type="scientific">Halarchaeum rubridurum</name>
    <dbReference type="NCBI Taxonomy" id="489911"/>
    <lineage>
        <taxon>Archaea</taxon>
        <taxon>Methanobacteriati</taxon>
        <taxon>Methanobacteriota</taxon>
        <taxon>Stenosarchaea group</taxon>
        <taxon>Halobacteria</taxon>
        <taxon>Halobacteriales</taxon>
        <taxon>Halobacteriaceae</taxon>
    </lineage>
</organism>
<sequence>MATLLGRELDELPNCIIGQCLLLEDAFERVGEARVNAGGLYWQSIFSTEKIIFLYCVVCGMTGSGEQADEPGYVSRWKEATTGFDRVRSVASSLEEPRTAGWIADEAYVSEPTARDHLERLVDLGVLVVDETGRGKMYYPDPVYTRLTAIQELVAENSETELTEQATAIQADIEAWQTDYAVETPRELRASVTEDIAVAEAQERLQAAADWESARYQLSLLRDAIDHYDSYTARPSASV</sequence>
<protein>
    <recommendedName>
        <fullName evidence="4">Helix-turn-helix domain-containing protein</fullName>
    </recommendedName>
</protein>
<comment type="caution">
    <text evidence="1">The sequence shown here is derived from an EMBL/GenBank/DDBJ whole genome shotgun (WGS) entry which is preliminary data.</text>
</comment>
<dbReference type="InterPro" id="IPR036388">
    <property type="entry name" value="WH-like_DNA-bd_sf"/>
</dbReference>
<dbReference type="AlphaFoldDB" id="A0A830G5P5"/>
<evidence type="ECO:0008006" key="4">
    <source>
        <dbReference type="Google" id="ProtNLM"/>
    </source>
</evidence>
<dbReference type="Pfam" id="PF24033">
    <property type="entry name" value="DUF7342"/>
    <property type="match status" value="1"/>
</dbReference>
<dbReference type="SUPFAM" id="SSF46785">
    <property type="entry name" value="Winged helix' DNA-binding domain"/>
    <property type="match status" value="1"/>
</dbReference>
<dbReference type="RefSeq" id="WP_229732398.1">
    <property type="nucleotide sequence ID" value="NZ_BMOO01000014.1"/>
</dbReference>
<dbReference type="Proteomes" id="UP000765891">
    <property type="component" value="Unassembled WGS sequence"/>
</dbReference>
<reference evidence="1" key="1">
    <citation type="journal article" date="2014" name="Int. J. Syst. Evol. Microbiol.">
        <title>Complete genome sequence of Corynebacterium casei LMG S-19264T (=DSM 44701T), isolated from a smear-ripened cheese.</title>
        <authorList>
            <consortium name="US DOE Joint Genome Institute (JGI-PGF)"/>
            <person name="Walter F."/>
            <person name="Albersmeier A."/>
            <person name="Kalinowski J."/>
            <person name="Ruckert C."/>
        </authorList>
    </citation>
    <scope>NUCLEOTIDE SEQUENCE</scope>
    <source>
        <strain evidence="1">JCM 16108</strain>
    </source>
</reference>
<evidence type="ECO:0000313" key="2">
    <source>
        <dbReference type="EMBL" id="MBP1955863.1"/>
    </source>
</evidence>
<accession>A0A830G5P5</accession>
<evidence type="ECO:0000313" key="1">
    <source>
        <dbReference type="EMBL" id="GGM77004.1"/>
    </source>
</evidence>
<proteinExistence type="predicted"/>
<keyword evidence="3" id="KW-1185">Reference proteome</keyword>